<dbReference type="EMBL" id="BMAT01002921">
    <property type="protein sequence ID" value="GFS16774.1"/>
    <property type="molecule type" value="Genomic_DNA"/>
</dbReference>
<keyword evidence="2" id="KW-1185">Reference proteome</keyword>
<dbReference type="Gene3D" id="3.60.10.10">
    <property type="entry name" value="Endonuclease/exonuclease/phosphatase"/>
    <property type="match status" value="1"/>
</dbReference>
<sequence length="118" mass="13600">MDNQANLKSVNSVKEVPSSKAGHVSLVPNHLRRCWTWMSPGDRRRNQIDFTIAPKRFRNAILSYKSMLGADYGSDHVPVVCVVRMKVKKLKKPKQSPKFQYDALKKDAELKWKFNVTI</sequence>
<name>A0AAV4J1X8_9GAST</name>
<evidence type="ECO:0000313" key="2">
    <source>
        <dbReference type="Proteomes" id="UP000762676"/>
    </source>
</evidence>
<dbReference type="SUPFAM" id="SSF56219">
    <property type="entry name" value="DNase I-like"/>
    <property type="match status" value="1"/>
</dbReference>
<proteinExistence type="predicted"/>
<reference evidence="1 2" key="1">
    <citation type="journal article" date="2021" name="Elife">
        <title>Chloroplast acquisition without the gene transfer in kleptoplastic sea slugs, Plakobranchus ocellatus.</title>
        <authorList>
            <person name="Maeda T."/>
            <person name="Takahashi S."/>
            <person name="Yoshida T."/>
            <person name="Shimamura S."/>
            <person name="Takaki Y."/>
            <person name="Nagai Y."/>
            <person name="Toyoda A."/>
            <person name="Suzuki Y."/>
            <person name="Arimoto A."/>
            <person name="Ishii H."/>
            <person name="Satoh N."/>
            <person name="Nishiyama T."/>
            <person name="Hasebe M."/>
            <person name="Maruyama T."/>
            <person name="Minagawa J."/>
            <person name="Obokata J."/>
            <person name="Shigenobu S."/>
        </authorList>
    </citation>
    <scope>NUCLEOTIDE SEQUENCE [LARGE SCALE GENOMIC DNA]</scope>
</reference>
<dbReference type="InterPro" id="IPR036691">
    <property type="entry name" value="Endo/exonu/phosph_ase_sf"/>
</dbReference>
<protein>
    <submittedName>
        <fullName evidence="1">Craniofacial development protein 2-like</fullName>
    </submittedName>
</protein>
<dbReference type="Proteomes" id="UP000762676">
    <property type="component" value="Unassembled WGS sequence"/>
</dbReference>
<comment type="caution">
    <text evidence="1">The sequence shown here is derived from an EMBL/GenBank/DDBJ whole genome shotgun (WGS) entry which is preliminary data.</text>
</comment>
<accession>A0AAV4J1X8</accession>
<evidence type="ECO:0000313" key="1">
    <source>
        <dbReference type="EMBL" id="GFS16774.1"/>
    </source>
</evidence>
<organism evidence="1 2">
    <name type="scientific">Elysia marginata</name>
    <dbReference type="NCBI Taxonomy" id="1093978"/>
    <lineage>
        <taxon>Eukaryota</taxon>
        <taxon>Metazoa</taxon>
        <taxon>Spiralia</taxon>
        <taxon>Lophotrochozoa</taxon>
        <taxon>Mollusca</taxon>
        <taxon>Gastropoda</taxon>
        <taxon>Heterobranchia</taxon>
        <taxon>Euthyneura</taxon>
        <taxon>Panpulmonata</taxon>
        <taxon>Sacoglossa</taxon>
        <taxon>Placobranchoidea</taxon>
        <taxon>Plakobranchidae</taxon>
        <taxon>Elysia</taxon>
    </lineage>
</organism>
<dbReference type="AlphaFoldDB" id="A0AAV4J1X8"/>
<gene>
    <name evidence="1" type="ORF">ElyMa_001481300</name>
</gene>